<sequence>MLIPWTLVRGSKPTSQGFRKTLDSLDLDVTNRERMHLCLFQFSLCDQASNWLECLPSRSASTWKDLTTCFLAKFFPPGKTAKLQNDIIMFQQHQDESLPEAWTHKESLGYKNPNIKQLLGVMECKVDMLMKNAMSLMGSSKEVSGMTSDMMRQLPPKPSHQEAFKDLMMNFILDQEEKIKQLQEYMSVIGSDFIDYGVVGDDYEGPLMFDDDQFDDDYERPLVFNNDQFEDELEIRDEAFVLIGKEVTPDSKIPEAIFPLLEEFLDVFPDELPEGLMSPGEHEEFHRQVKELLSKGHARKRMSPCTQPCGPLELISLHVSGFVPTKVKDFVEGLPYHGYSSDDDLIENSRMNFVYPWGNDAGPSVEERAFF</sequence>
<dbReference type="AlphaFoldDB" id="A0A6L2K0T3"/>
<keyword evidence="2" id="KW-0548">Nucleotidyltransferase</keyword>
<organism evidence="2">
    <name type="scientific">Tanacetum cinerariifolium</name>
    <name type="common">Dalmatian daisy</name>
    <name type="synonym">Chrysanthemum cinerariifolium</name>
    <dbReference type="NCBI Taxonomy" id="118510"/>
    <lineage>
        <taxon>Eukaryota</taxon>
        <taxon>Viridiplantae</taxon>
        <taxon>Streptophyta</taxon>
        <taxon>Embryophyta</taxon>
        <taxon>Tracheophyta</taxon>
        <taxon>Spermatophyta</taxon>
        <taxon>Magnoliopsida</taxon>
        <taxon>eudicotyledons</taxon>
        <taxon>Gunneridae</taxon>
        <taxon>Pentapetalae</taxon>
        <taxon>asterids</taxon>
        <taxon>campanulids</taxon>
        <taxon>Asterales</taxon>
        <taxon>Asteraceae</taxon>
        <taxon>Asteroideae</taxon>
        <taxon>Anthemideae</taxon>
        <taxon>Anthemidinae</taxon>
        <taxon>Tanacetum</taxon>
    </lineage>
</organism>
<dbReference type="Pfam" id="PF03732">
    <property type="entry name" value="Retrotrans_gag"/>
    <property type="match status" value="1"/>
</dbReference>
<keyword evidence="2" id="KW-0695">RNA-directed DNA polymerase</keyword>
<evidence type="ECO:0000259" key="1">
    <source>
        <dbReference type="Pfam" id="PF03732"/>
    </source>
</evidence>
<gene>
    <name evidence="2" type="ORF">Tci_015026</name>
</gene>
<dbReference type="InterPro" id="IPR005162">
    <property type="entry name" value="Retrotrans_gag_dom"/>
</dbReference>
<protein>
    <submittedName>
        <fullName evidence="2">Putative reverse transcriptase domain-containing protein</fullName>
    </submittedName>
</protein>
<dbReference type="EMBL" id="BKCJ010001654">
    <property type="protein sequence ID" value="GEU43048.1"/>
    <property type="molecule type" value="Genomic_DNA"/>
</dbReference>
<dbReference type="PANTHER" id="PTHR33223:SF11">
    <property type="entry name" value="ELEMENT PROTEIN, PUTATIVE-RELATED"/>
    <property type="match status" value="1"/>
</dbReference>
<dbReference type="GO" id="GO:0003964">
    <property type="term" value="F:RNA-directed DNA polymerase activity"/>
    <property type="evidence" value="ECO:0007669"/>
    <property type="project" value="UniProtKB-KW"/>
</dbReference>
<accession>A0A6L2K0T3</accession>
<name>A0A6L2K0T3_TANCI</name>
<proteinExistence type="predicted"/>
<keyword evidence="2" id="KW-0808">Transferase</keyword>
<reference evidence="2" key="1">
    <citation type="journal article" date="2019" name="Sci. Rep.">
        <title>Draft genome of Tanacetum cinerariifolium, the natural source of mosquito coil.</title>
        <authorList>
            <person name="Yamashiro T."/>
            <person name="Shiraishi A."/>
            <person name="Satake H."/>
            <person name="Nakayama K."/>
        </authorList>
    </citation>
    <scope>NUCLEOTIDE SEQUENCE</scope>
</reference>
<evidence type="ECO:0000313" key="2">
    <source>
        <dbReference type="EMBL" id="GEU43048.1"/>
    </source>
</evidence>
<feature type="domain" description="Retrotransposon gag" evidence="1">
    <location>
        <begin position="39"/>
        <end position="109"/>
    </location>
</feature>
<comment type="caution">
    <text evidence="2">The sequence shown here is derived from an EMBL/GenBank/DDBJ whole genome shotgun (WGS) entry which is preliminary data.</text>
</comment>
<dbReference type="PANTHER" id="PTHR33223">
    <property type="entry name" value="CCHC-TYPE DOMAIN-CONTAINING PROTEIN"/>
    <property type="match status" value="1"/>
</dbReference>